<dbReference type="Proteomes" id="UP000000267">
    <property type="component" value="Unassembled WGS sequence"/>
</dbReference>
<dbReference type="OrthoDB" id="6513042at2759"/>
<evidence type="ECO:0000256" key="1">
    <source>
        <dbReference type="SAM" id="MobiDB-lite"/>
    </source>
</evidence>
<feature type="region of interest" description="Disordered" evidence="1">
    <location>
        <begin position="187"/>
        <end position="206"/>
    </location>
</feature>
<gene>
    <name evidence="3" type="ORF">Kpol_472p18</name>
</gene>
<accession>A7TQI6</accession>
<evidence type="ECO:0000313" key="4">
    <source>
        <dbReference type="Proteomes" id="UP000000267"/>
    </source>
</evidence>
<dbReference type="FunCoup" id="A7TQI6">
    <property type="interactions" value="4"/>
</dbReference>
<dbReference type="KEGG" id="vpo:Kpol_472p18"/>
<feature type="domain" description="5'-3' DNA helicase ZGRF1-like N-terminal" evidence="2">
    <location>
        <begin position="5"/>
        <end position="94"/>
    </location>
</feature>
<keyword evidence="4" id="KW-1185">Reference proteome</keyword>
<organism evidence="4">
    <name type="scientific">Vanderwaltozyma polyspora (strain ATCC 22028 / DSM 70294 / BCRC 21397 / CBS 2163 / NBRC 10782 / NRRL Y-8283 / UCD 57-17)</name>
    <name type="common">Kluyveromyces polysporus</name>
    <dbReference type="NCBI Taxonomy" id="436907"/>
    <lineage>
        <taxon>Eukaryota</taxon>
        <taxon>Fungi</taxon>
        <taxon>Dikarya</taxon>
        <taxon>Ascomycota</taxon>
        <taxon>Saccharomycotina</taxon>
        <taxon>Saccharomycetes</taxon>
        <taxon>Saccharomycetales</taxon>
        <taxon>Saccharomycetaceae</taxon>
        <taxon>Vanderwaltozyma</taxon>
    </lineage>
</organism>
<dbReference type="InterPro" id="IPR018838">
    <property type="entry name" value="ZGRF1-like_N"/>
</dbReference>
<dbReference type="RefSeq" id="XP_001643345.1">
    <property type="nucleotide sequence ID" value="XM_001643295.1"/>
</dbReference>
<dbReference type="HOGENOM" id="CLU_809412_0_0_1"/>
<dbReference type="GeneID" id="5543559"/>
<dbReference type="eggNOG" id="ENOG502S1MC">
    <property type="taxonomic scope" value="Eukaryota"/>
</dbReference>
<feature type="compositionally biased region" description="Polar residues" evidence="1">
    <location>
        <begin position="192"/>
        <end position="206"/>
    </location>
</feature>
<dbReference type="Pfam" id="PF10382">
    <property type="entry name" value="ZGRF1-like_N"/>
    <property type="match status" value="1"/>
</dbReference>
<sequence length="343" mass="38957">MISHIIEYQCQYTDQVRKKNKIWHDGRLKYFQINNRFQLFTEEDNVLLGSSFITNQKEVDVILDEEGFNKVEHKIFGQYMVVISEITNEYDREVNVSAAGSRDSKISTQRNNCANYKSYTPKRQIVSNTTTKGTADSGGSSLALKFNTPFRKPRMIGSQSEDLKAAHTNINRPNIRSKVDRRDTDKIDYSLPNKNVSSNKPIKTSGNIRKVIPDKPLNIGHKKAECIDNEIKDNRLDSLEIRKVVSNATSPLYEETIGRENKQNIASEIQNKSASKVKIANKSISPEPKSISPIPTNNDQVTESLVNSDNAEKLNSNKDNKISKAKRAPRRKIRVIDHQPIII</sequence>
<feature type="compositionally biased region" description="Basic and acidic residues" evidence="1">
    <location>
        <begin position="310"/>
        <end position="322"/>
    </location>
</feature>
<dbReference type="EMBL" id="DS480458">
    <property type="protein sequence ID" value="EDO15487.1"/>
    <property type="molecule type" value="Genomic_DNA"/>
</dbReference>
<reference evidence="3 4" key="1">
    <citation type="journal article" date="2007" name="Proc. Natl. Acad. Sci. U.S.A.">
        <title>Independent sorting-out of thousands of duplicated gene pairs in two yeast species descended from a whole-genome duplication.</title>
        <authorList>
            <person name="Scannell D.R."/>
            <person name="Frank A.C."/>
            <person name="Conant G.C."/>
            <person name="Byrne K.P."/>
            <person name="Woolfit M."/>
            <person name="Wolfe K.H."/>
        </authorList>
    </citation>
    <scope>NUCLEOTIDE SEQUENCE [LARGE SCALE GENOMIC DNA]</scope>
    <source>
        <strain evidence="4">ATCC 22028 / DSM 70294 / BCRC 21397 / CBS 2163 / NBRC 10782 / NRRL Y-8283 / UCD 57-17</strain>
    </source>
</reference>
<dbReference type="PhylomeDB" id="A7TQI6"/>
<name>A7TQI6_VANPO</name>
<dbReference type="AlphaFoldDB" id="A7TQI6"/>
<feature type="region of interest" description="Disordered" evidence="1">
    <location>
        <begin position="308"/>
        <end position="330"/>
    </location>
</feature>
<protein>
    <recommendedName>
        <fullName evidence="2">5'-3' DNA helicase ZGRF1-like N-terminal domain-containing protein</fullName>
    </recommendedName>
</protein>
<evidence type="ECO:0000313" key="3">
    <source>
        <dbReference type="EMBL" id="EDO15487.1"/>
    </source>
</evidence>
<evidence type="ECO:0000259" key="2">
    <source>
        <dbReference type="Pfam" id="PF10382"/>
    </source>
</evidence>
<dbReference type="STRING" id="436907.A7TQI6"/>
<proteinExistence type="predicted"/>
<dbReference type="InParanoid" id="A7TQI6"/>